<protein>
    <submittedName>
        <fullName evidence="3">Thioredoxin-like protein</fullName>
    </submittedName>
</protein>
<organism evidence="3 4">
    <name type="scientific">Malacoplasma iowae DK-CPA</name>
    <dbReference type="NCBI Taxonomy" id="1394179"/>
    <lineage>
        <taxon>Bacteria</taxon>
        <taxon>Bacillati</taxon>
        <taxon>Mycoplasmatota</taxon>
        <taxon>Mycoplasmoidales</taxon>
        <taxon>Mycoplasmoidaceae</taxon>
        <taxon>Malacoplasma</taxon>
    </lineage>
</organism>
<dbReference type="GO" id="GO:0051536">
    <property type="term" value="F:iron-sulfur cluster binding"/>
    <property type="evidence" value="ECO:0007669"/>
    <property type="project" value="InterPro"/>
</dbReference>
<accession>A0A084U4K5</accession>
<dbReference type="GO" id="GO:0016226">
    <property type="term" value="P:iron-sulfur cluster assembly"/>
    <property type="evidence" value="ECO:0007669"/>
    <property type="project" value="InterPro"/>
</dbReference>
<comment type="function">
    <text evidence="1">May be involved in the formation or repair of [Fe-S] clusters present in iron-sulfur proteins.</text>
</comment>
<proteinExistence type="predicted"/>
<gene>
    <name evidence="3" type="ORF">P271_755</name>
</gene>
<dbReference type="GO" id="GO:0005506">
    <property type="term" value="F:iron ion binding"/>
    <property type="evidence" value="ECO:0007669"/>
    <property type="project" value="InterPro"/>
</dbReference>
<evidence type="ECO:0000259" key="2">
    <source>
        <dbReference type="Pfam" id="PF01106"/>
    </source>
</evidence>
<dbReference type="SUPFAM" id="SSF117916">
    <property type="entry name" value="Fe-S cluster assembly (FSCA) domain-like"/>
    <property type="match status" value="1"/>
</dbReference>
<sequence>MVNQKKSEIIDEIKDVIDSIRFYINQDGGDLDFVDFDDKTGEVTIKVFGNCVGCALIDMTYKDGVETILTSEISEVKSVKIIEDIQE</sequence>
<dbReference type="InterPro" id="IPR034904">
    <property type="entry name" value="FSCA_dom_sf"/>
</dbReference>
<evidence type="ECO:0000313" key="4">
    <source>
        <dbReference type="Proteomes" id="UP000028523"/>
    </source>
</evidence>
<name>A0A084U4K5_MALIO</name>
<reference evidence="3 4" key="1">
    <citation type="journal article" date="2014" name="PLoS ONE">
        <title>Reduction of Hydrogen Peroxide Accumulation and Toxicity by a Catalase from Mycoplasma iowae.</title>
        <authorList>
            <person name="Pritchard R.E."/>
            <person name="Prassinos A.J."/>
            <person name="Osborne J.D."/>
            <person name="Raviv Z."/>
            <person name="Balish M.F."/>
        </authorList>
    </citation>
    <scope>NUCLEOTIDE SEQUENCE [LARGE SCALE GENOMIC DNA]</scope>
    <source>
        <strain evidence="3 4">DK-CPA</strain>
    </source>
</reference>
<dbReference type="Gene3D" id="3.30.300.130">
    <property type="entry name" value="Fe-S cluster assembly (FSCA)"/>
    <property type="match status" value="1"/>
</dbReference>
<dbReference type="Proteomes" id="UP000028523">
    <property type="component" value="Unassembled WGS sequence"/>
</dbReference>
<dbReference type="RefSeq" id="WP_004025323.1">
    <property type="nucleotide sequence ID" value="NZ_AWQU01000050.1"/>
</dbReference>
<dbReference type="PANTHER" id="PTHR11178">
    <property type="entry name" value="IRON-SULFUR CLUSTER SCAFFOLD PROTEIN NFU-RELATED"/>
    <property type="match status" value="1"/>
</dbReference>
<comment type="caution">
    <text evidence="3">The sequence shown here is derived from an EMBL/GenBank/DDBJ whole genome shotgun (WGS) entry which is preliminary data.</text>
</comment>
<dbReference type="Pfam" id="PF01106">
    <property type="entry name" value="NifU"/>
    <property type="match status" value="1"/>
</dbReference>
<dbReference type="AlphaFoldDB" id="A0A084U4K5"/>
<dbReference type="InterPro" id="IPR001075">
    <property type="entry name" value="NIF_FeS_clus_asmbl_NifU_C"/>
</dbReference>
<keyword evidence="4" id="KW-1185">Reference proteome</keyword>
<evidence type="ECO:0000313" key="3">
    <source>
        <dbReference type="EMBL" id="KFB07891.1"/>
    </source>
</evidence>
<feature type="domain" description="NIF system FeS cluster assembly NifU C-terminal" evidence="2">
    <location>
        <begin position="13"/>
        <end position="79"/>
    </location>
</feature>
<dbReference type="EMBL" id="AWQU01000050">
    <property type="protein sequence ID" value="KFB07891.1"/>
    <property type="molecule type" value="Genomic_DNA"/>
</dbReference>
<dbReference type="GeneID" id="96866804"/>
<evidence type="ECO:0000256" key="1">
    <source>
        <dbReference type="ARBA" id="ARBA00049958"/>
    </source>
</evidence>